<gene>
    <name evidence="2" type="ordered locus">ANT_15870</name>
</gene>
<feature type="transmembrane region" description="Helical" evidence="1">
    <location>
        <begin position="568"/>
        <end position="589"/>
    </location>
</feature>
<dbReference type="HOGENOM" id="CLU_387169_0_0_0"/>
<feature type="transmembrane region" description="Helical" evidence="1">
    <location>
        <begin position="188"/>
        <end position="211"/>
    </location>
</feature>
<feature type="transmembrane region" description="Helical" evidence="1">
    <location>
        <begin position="300"/>
        <end position="317"/>
    </location>
</feature>
<dbReference type="Proteomes" id="UP000008922">
    <property type="component" value="Chromosome"/>
</dbReference>
<keyword evidence="1" id="KW-1133">Transmembrane helix</keyword>
<keyword evidence="3" id="KW-1185">Reference proteome</keyword>
<accession>E8N599</accession>
<proteinExistence type="predicted"/>
<feature type="transmembrane region" description="Helical" evidence="1">
    <location>
        <begin position="323"/>
        <end position="340"/>
    </location>
</feature>
<feature type="transmembrane region" description="Helical" evidence="1">
    <location>
        <begin position="79"/>
        <end position="102"/>
    </location>
</feature>
<organism evidence="2 3">
    <name type="scientific">Anaerolinea thermophila (strain DSM 14523 / JCM 11388 / NBRC 100420 / UNI-1)</name>
    <dbReference type="NCBI Taxonomy" id="926569"/>
    <lineage>
        <taxon>Bacteria</taxon>
        <taxon>Bacillati</taxon>
        <taxon>Chloroflexota</taxon>
        <taxon>Anaerolineae</taxon>
        <taxon>Anaerolineales</taxon>
        <taxon>Anaerolineaceae</taxon>
        <taxon>Anaerolinea</taxon>
    </lineage>
</organism>
<evidence type="ECO:0000313" key="3">
    <source>
        <dbReference type="Proteomes" id="UP000008922"/>
    </source>
</evidence>
<feature type="transmembrane region" description="Helical" evidence="1">
    <location>
        <begin position="54"/>
        <end position="73"/>
    </location>
</feature>
<dbReference type="AlphaFoldDB" id="E8N599"/>
<feature type="transmembrane region" description="Helical" evidence="1">
    <location>
        <begin position="370"/>
        <end position="388"/>
    </location>
</feature>
<feature type="transmembrane region" description="Helical" evidence="1">
    <location>
        <begin position="504"/>
        <end position="524"/>
    </location>
</feature>
<feature type="transmembrane region" description="Helical" evidence="1">
    <location>
        <begin position="255"/>
        <end position="288"/>
    </location>
</feature>
<dbReference type="eggNOG" id="COG1287">
    <property type="taxonomic scope" value="Bacteria"/>
</dbReference>
<dbReference type="STRING" id="926569.ANT_15870"/>
<keyword evidence="1" id="KW-0472">Membrane</keyword>
<sequence length="713" mass="81512">MKCMMEEPSVWDYVKAKVQFWKKTDIDFSFQEVSEVSGLPEGEKESHKGVAISSLPWLSLLPFVVLLVGQFFLEPPDRLPLLGGVFYFIGGVLIVFAVRFGFLKVPVVLQDSERMEKVEIRWNWLVVAGIGMVISFVLFGGNRFNTLNLFTWIFAIVSLLIALFPQNTFPKIFLWFKTARKWMRYPEINLSVTFWGVVLVLTLLLVGYFRFASLNQLPAEMVSDHAEKLYDVRDVLNGQYKIFFERNTGREAFQFYWTALIAQVFHTGISFMSLKIGTVLVGLITLYYMARLGNLLGGKWLALFVLIFAGVAYWPNIISRIGLRFPLYPFCVAPVMYYLIRGLKLRNQYDFIWAGIALGIGLHGYTSSRIVPFLVVLAFFIYTFHLHTKMERIQSIYWLAIVGVVSFFIFLPLFRYALENPGMFAYRALTRVGDAERALPGPVFEIFTNNLWRALTMFFWSNGNVWVHSIPDRPALDPVSAALFFTGILILAIRYVQKRDWVDLFLLLSIPVLLMPSVLSLAFPDENPNLNRTAGAYVPVFLIVAIGFDSLIRGILGGLSEKSAFRGASIIGAIIILMTTMFNYELFFIQYDRLYRQSAWNTSEMGQIMQGFARITGSPDTVYVVGYPYWVDTRLVGINAGFVERNPEIFRDRFSETLSDPRAKLFMLNPVDIESLEALRNLYPQGKASWYDSPVEGKDFVLFMVPAVQDQLP</sequence>
<feature type="transmembrane region" description="Helical" evidence="1">
    <location>
        <begin position="395"/>
        <end position="414"/>
    </location>
</feature>
<reference evidence="2 3" key="1">
    <citation type="submission" date="2010-12" db="EMBL/GenBank/DDBJ databases">
        <title>Whole genome sequence of Anaerolinea thermophila UNI-1.</title>
        <authorList>
            <person name="Narita-Yamada S."/>
            <person name="Kishi E."/>
            <person name="Watanabe Y."/>
            <person name="Takasaki K."/>
            <person name="Ankai A."/>
            <person name="Oguchi A."/>
            <person name="Fukui S."/>
            <person name="Takahashi M."/>
            <person name="Yashiro I."/>
            <person name="Hosoyama A."/>
            <person name="Sekiguchi Y."/>
            <person name="Hanada S."/>
            <person name="Fujita N."/>
        </authorList>
    </citation>
    <scope>NUCLEOTIDE SEQUENCE [LARGE SCALE GENOMIC DNA]</scope>
    <source>
        <strain evidence="3">DSM 14523 / JCM 11388 / NBRC 100420 / UNI-1</strain>
    </source>
</reference>
<protein>
    <submittedName>
        <fullName evidence="2">Hypothetical membrane protein</fullName>
    </submittedName>
</protein>
<feature type="transmembrane region" description="Helical" evidence="1">
    <location>
        <begin position="147"/>
        <end position="167"/>
    </location>
</feature>
<keyword evidence="1" id="KW-0812">Transmembrane</keyword>
<name>E8N599_ANATU</name>
<evidence type="ECO:0000313" key="2">
    <source>
        <dbReference type="EMBL" id="BAJ63613.1"/>
    </source>
</evidence>
<feature type="transmembrane region" description="Helical" evidence="1">
    <location>
        <begin position="122"/>
        <end position="141"/>
    </location>
</feature>
<dbReference type="InParanoid" id="E8N599"/>
<feature type="transmembrane region" description="Helical" evidence="1">
    <location>
        <begin position="479"/>
        <end position="497"/>
    </location>
</feature>
<dbReference type="KEGG" id="atm:ANT_15870"/>
<feature type="transmembrane region" description="Helical" evidence="1">
    <location>
        <begin position="536"/>
        <end position="556"/>
    </location>
</feature>
<evidence type="ECO:0000256" key="1">
    <source>
        <dbReference type="SAM" id="Phobius"/>
    </source>
</evidence>
<dbReference type="EMBL" id="AP012029">
    <property type="protein sequence ID" value="BAJ63613.1"/>
    <property type="molecule type" value="Genomic_DNA"/>
</dbReference>